<protein>
    <submittedName>
        <fullName evidence="1">Uncharacterized protein</fullName>
    </submittedName>
</protein>
<dbReference type="AlphaFoldDB" id="A0A0D2WND7"/>
<gene>
    <name evidence="1" type="ORF">CAOG_009606</name>
</gene>
<dbReference type="GO" id="GO:0005737">
    <property type="term" value="C:cytoplasm"/>
    <property type="evidence" value="ECO:0007669"/>
    <property type="project" value="TreeGrafter"/>
</dbReference>
<evidence type="ECO:0000313" key="1">
    <source>
        <dbReference type="EMBL" id="KJE91898.1"/>
    </source>
</evidence>
<accession>A0A0D2WND7</accession>
<dbReference type="Gene3D" id="3.40.50.1000">
    <property type="entry name" value="HAD superfamily/HAD-like"/>
    <property type="match status" value="2"/>
</dbReference>
<organism evidence="1 2">
    <name type="scientific">Capsaspora owczarzaki (strain ATCC 30864)</name>
    <dbReference type="NCBI Taxonomy" id="595528"/>
    <lineage>
        <taxon>Eukaryota</taxon>
        <taxon>Filasterea</taxon>
        <taxon>Capsaspora</taxon>
    </lineage>
</organism>
<dbReference type="OrthoDB" id="413953at2759"/>
<dbReference type="GO" id="GO:0016791">
    <property type="term" value="F:phosphatase activity"/>
    <property type="evidence" value="ECO:0007669"/>
    <property type="project" value="TreeGrafter"/>
</dbReference>
<dbReference type="NCBIfam" id="TIGR01460">
    <property type="entry name" value="HAD-SF-IIA"/>
    <property type="match status" value="1"/>
</dbReference>
<dbReference type="Pfam" id="PF13242">
    <property type="entry name" value="Hydrolase_like"/>
    <property type="match status" value="1"/>
</dbReference>
<dbReference type="Proteomes" id="UP000008743">
    <property type="component" value="Unassembled WGS sequence"/>
</dbReference>
<proteinExistence type="predicted"/>
<sequence length="364" mass="40526">MRDLYVQTFLLEEFGSLNVMGFQRVLAKYDLRVKSTVSLSEEYVEAVAKSNFANTDDLTVMTTGLEKLYADTFENGNRRKAVAVLTTFLQSDPRTQPQPIPQNLLSKKGWIIDMDGVLYYQNHLLPGVIEFVEWLKTEKKRFLFLTNSSERSPKELQQKLGRLGIHVGETQFYNSSLSTAEFLQRQKPNGSAFVIGEAGLISALYEVGYTMNEIDPDYVVIGETRNYNYERMQLAVNLVRRGAKLIGTNVDVYDKALNGVSPGTACLVAPIELATGSKAYYLGSKPNPLMLRSAMRKLGCDAKDTVIIGDRMDTDIIGGIESGIETILVLSGVTSMDELKRYAYRPDHIMGSVSDIAALSKVHS</sequence>
<dbReference type="STRING" id="595528.A0A0D2WND7"/>
<dbReference type="PhylomeDB" id="A0A0D2WND7"/>
<dbReference type="eggNOG" id="KOG2882">
    <property type="taxonomic scope" value="Eukaryota"/>
</dbReference>
<dbReference type="InParanoid" id="A0A0D2WND7"/>
<dbReference type="Pfam" id="PF13344">
    <property type="entry name" value="Hydrolase_6"/>
    <property type="match status" value="1"/>
</dbReference>
<dbReference type="PANTHER" id="PTHR19288">
    <property type="entry name" value="4-NITROPHENYLPHOSPHATASE-RELATED"/>
    <property type="match status" value="1"/>
</dbReference>
<dbReference type="PANTHER" id="PTHR19288:SF46">
    <property type="entry name" value="HALOACID DEHALOGENASE-LIKE HYDROLASE DOMAIN-CONTAINING PROTEIN 2"/>
    <property type="match status" value="1"/>
</dbReference>
<dbReference type="EMBL" id="KE346363">
    <property type="protein sequence ID" value="KJE91898.1"/>
    <property type="molecule type" value="Genomic_DNA"/>
</dbReference>
<evidence type="ECO:0000313" key="2">
    <source>
        <dbReference type="Proteomes" id="UP000008743"/>
    </source>
</evidence>
<dbReference type="InterPro" id="IPR023214">
    <property type="entry name" value="HAD_sf"/>
</dbReference>
<keyword evidence="2" id="KW-1185">Reference proteome</keyword>
<reference evidence="2" key="1">
    <citation type="submission" date="2011-02" db="EMBL/GenBank/DDBJ databases">
        <title>The Genome Sequence of Capsaspora owczarzaki ATCC 30864.</title>
        <authorList>
            <person name="Russ C."/>
            <person name="Cuomo C."/>
            <person name="Burger G."/>
            <person name="Gray M.W."/>
            <person name="Holland P.W.H."/>
            <person name="King N."/>
            <person name="Lang F.B.F."/>
            <person name="Roger A.J."/>
            <person name="Ruiz-Trillo I."/>
            <person name="Young S.K."/>
            <person name="Zeng Q."/>
            <person name="Gargeya S."/>
            <person name="Alvarado L."/>
            <person name="Berlin A."/>
            <person name="Chapman S.B."/>
            <person name="Chen Z."/>
            <person name="Freedman E."/>
            <person name="Gellesch M."/>
            <person name="Goldberg J."/>
            <person name="Griggs A."/>
            <person name="Gujja S."/>
            <person name="Heilman E."/>
            <person name="Heiman D."/>
            <person name="Howarth C."/>
            <person name="Mehta T."/>
            <person name="Neiman D."/>
            <person name="Pearson M."/>
            <person name="Roberts A."/>
            <person name="Saif S."/>
            <person name="Shea T."/>
            <person name="Shenoy N."/>
            <person name="Sisk P."/>
            <person name="Stolte C."/>
            <person name="Sykes S."/>
            <person name="White J."/>
            <person name="Yandava C."/>
            <person name="Haas B."/>
            <person name="Nusbaum C."/>
            <person name="Birren B."/>
        </authorList>
    </citation>
    <scope>NUCLEOTIDE SEQUENCE</scope>
    <source>
        <strain evidence="2">ATCC 30864</strain>
    </source>
</reference>
<dbReference type="InterPro" id="IPR006357">
    <property type="entry name" value="HAD-SF_hydro_IIA"/>
</dbReference>
<name>A0A0D2WND7_CAPO3</name>
<dbReference type="CDD" id="cd07530">
    <property type="entry name" value="HAD_Pase_UmpH-like"/>
    <property type="match status" value="1"/>
</dbReference>
<dbReference type="InterPro" id="IPR036412">
    <property type="entry name" value="HAD-like_sf"/>
</dbReference>
<dbReference type="SUPFAM" id="SSF56784">
    <property type="entry name" value="HAD-like"/>
    <property type="match status" value="1"/>
</dbReference>